<evidence type="ECO:0000313" key="2">
    <source>
        <dbReference type="Proteomes" id="UP000290289"/>
    </source>
</evidence>
<dbReference type="AlphaFoldDB" id="A0A498J694"/>
<comment type="caution">
    <text evidence="1">The sequence shown here is derived from an EMBL/GenBank/DDBJ whole genome shotgun (WGS) entry which is preliminary data.</text>
</comment>
<dbReference type="Proteomes" id="UP000290289">
    <property type="component" value="Chromosome 8"/>
</dbReference>
<sequence length="107" mass="11547">MRRKNNVTTSQRPSFNLLIKNCKSTTRSSISSSPSFSSPSLLSPSLSLPLALSSEMVNFLALNVRLEHTISETLVSGGENEDWGDRIGVVAEEGANIVVITGEEIII</sequence>
<accession>A0A498J694</accession>
<evidence type="ECO:0000313" key="1">
    <source>
        <dbReference type="EMBL" id="RXH91020.1"/>
    </source>
</evidence>
<proteinExistence type="predicted"/>
<gene>
    <name evidence="1" type="ORF">DVH24_020043</name>
</gene>
<dbReference type="EMBL" id="RDQH01000334">
    <property type="protein sequence ID" value="RXH91020.1"/>
    <property type="molecule type" value="Genomic_DNA"/>
</dbReference>
<organism evidence="1 2">
    <name type="scientific">Malus domestica</name>
    <name type="common">Apple</name>
    <name type="synonym">Pyrus malus</name>
    <dbReference type="NCBI Taxonomy" id="3750"/>
    <lineage>
        <taxon>Eukaryota</taxon>
        <taxon>Viridiplantae</taxon>
        <taxon>Streptophyta</taxon>
        <taxon>Embryophyta</taxon>
        <taxon>Tracheophyta</taxon>
        <taxon>Spermatophyta</taxon>
        <taxon>Magnoliopsida</taxon>
        <taxon>eudicotyledons</taxon>
        <taxon>Gunneridae</taxon>
        <taxon>Pentapetalae</taxon>
        <taxon>rosids</taxon>
        <taxon>fabids</taxon>
        <taxon>Rosales</taxon>
        <taxon>Rosaceae</taxon>
        <taxon>Amygdaloideae</taxon>
        <taxon>Maleae</taxon>
        <taxon>Malus</taxon>
    </lineage>
</organism>
<reference evidence="1 2" key="1">
    <citation type="submission" date="2018-10" db="EMBL/GenBank/DDBJ databases">
        <title>A high-quality apple genome assembly.</title>
        <authorList>
            <person name="Hu J."/>
        </authorList>
    </citation>
    <scope>NUCLEOTIDE SEQUENCE [LARGE SCALE GENOMIC DNA]</scope>
    <source>
        <strain evidence="2">cv. HFTH1</strain>
        <tissue evidence="1">Young leaf</tissue>
    </source>
</reference>
<name>A0A498J694_MALDO</name>
<protein>
    <submittedName>
        <fullName evidence="1">Uncharacterized protein</fullName>
    </submittedName>
</protein>
<keyword evidence="2" id="KW-1185">Reference proteome</keyword>